<sequence>MVLDHRYHIVFMRKENHRTCLEEEEGSVIFHGSNHENSSPSLVFPRGPQEELFQILWARPLIAGCCIDWAAVEQVQKADAIRALLTTDPWELFFGIIKPIYLEFTMELCSTFHFQTGGDRALASSTLTTPTSYGVCCTEEAYEDIPDDVPPRHKDPPSQPPPPSRPVHAAASYTDISERLTRFE</sequence>
<feature type="region of interest" description="Disordered" evidence="1">
    <location>
        <begin position="144"/>
        <end position="172"/>
    </location>
</feature>
<evidence type="ECO:0000256" key="1">
    <source>
        <dbReference type="SAM" id="MobiDB-lite"/>
    </source>
</evidence>
<dbReference type="AlphaFoldDB" id="A0A2P5YXA5"/>
<dbReference type="EMBL" id="KZ662711">
    <property type="protein sequence ID" value="PPS20173.1"/>
    <property type="molecule type" value="Genomic_DNA"/>
</dbReference>
<accession>A0A2P5YXA5</accession>
<name>A0A2P5YXA5_GOSBA</name>
<proteinExistence type="predicted"/>
<gene>
    <name evidence="2" type="ORF">GOBAR_AA00375</name>
</gene>
<reference evidence="2 3" key="1">
    <citation type="submission" date="2015-01" db="EMBL/GenBank/DDBJ databases">
        <title>Genome of allotetraploid Gossypium barbadense reveals genomic plasticity and fiber elongation in cotton evolution.</title>
        <authorList>
            <person name="Chen X."/>
            <person name="Liu X."/>
            <person name="Zhao B."/>
            <person name="Zheng H."/>
            <person name="Hu Y."/>
            <person name="Lu G."/>
            <person name="Yang C."/>
            <person name="Chen J."/>
            <person name="Shan C."/>
            <person name="Zhang L."/>
            <person name="Zhou Y."/>
            <person name="Wang L."/>
            <person name="Guo W."/>
            <person name="Bai Y."/>
            <person name="Ruan J."/>
            <person name="Shangguan X."/>
            <person name="Mao Y."/>
            <person name="Jiang J."/>
            <person name="Zhu Y."/>
            <person name="Lei J."/>
            <person name="Kang H."/>
            <person name="Chen S."/>
            <person name="He X."/>
            <person name="Wang R."/>
            <person name="Wang Y."/>
            <person name="Chen J."/>
            <person name="Wang L."/>
            <person name="Yu S."/>
            <person name="Wang B."/>
            <person name="Wei J."/>
            <person name="Song S."/>
            <person name="Lu X."/>
            <person name="Gao Z."/>
            <person name="Gu W."/>
            <person name="Deng X."/>
            <person name="Ma D."/>
            <person name="Wang S."/>
            <person name="Liang W."/>
            <person name="Fang L."/>
            <person name="Cai C."/>
            <person name="Zhu X."/>
            <person name="Zhou B."/>
            <person name="Zhang Y."/>
            <person name="Chen Z."/>
            <person name="Xu S."/>
            <person name="Zhu R."/>
            <person name="Wang S."/>
            <person name="Zhang T."/>
            <person name="Zhao G."/>
        </authorList>
    </citation>
    <scope>NUCLEOTIDE SEQUENCE [LARGE SCALE GENOMIC DNA]</scope>
    <source>
        <strain evidence="3">cv. Xinhai21</strain>
        <tissue evidence="2">Leaf</tissue>
    </source>
</reference>
<evidence type="ECO:0000313" key="3">
    <source>
        <dbReference type="Proteomes" id="UP000239757"/>
    </source>
</evidence>
<organism evidence="2 3">
    <name type="scientific">Gossypium barbadense</name>
    <name type="common">Sea Island cotton</name>
    <name type="synonym">Hibiscus barbadensis</name>
    <dbReference type="NCBI Taxonomy" id="3634"/>
    <lineage>
        <taxon>Eukaryota</taxon>
        <taxon>Viridiplantae</taxon>
        <taxon>Streptophyta</taxon>
        <taxon>Embryophyta</taxon>
        <taxon>Tracheophyta</taxon>
        <taxon>Spermatophyta</taxon>
        <taxon>Magnoliopsida</taxon>
        <taxon>eudicotyledons</taxon>
        <taxon>Gunneridae</taxon>
        <taxon>Pentapetalae</taxon>
        <taxon>rosids</taxon>
        <taxon>malvids</taxon>
        <taxon>Malvales</taxon>
        <taxon>Malvaceae</taxon>
        <taxon>Malvoideae</taxon>
        <taxon>Gossypium</taxon>
    </lineage>
</organism>
<evidence type="ECO:0000313" key="2">
    <source>
        <dbReference type="EMBL" id="PPS20173.1"/>
    </source>
</evidence>
<dbReference type="Proteomes" id="UP000239757">
    <property type="component" value="Unassembled WGS sequence"/>
</dbReference>
<protein>
    <submittedName>
        <fullName evidence="2">Uncharacterized protein</fullName>
    </submittedName>
</protein>